<dbReference type="PANTHER" id="PTHR30055:SF234">
    <property type="entry name" value="HTH-TYPE TRANSCRIPTIONAL REGULATOR BETI"/>
    <property type="match status" value="1"/>
</dbReference>
<dbReference type="SUPFAM" id="SSF46689">
    <property type="entry name" value="Homeodomain-like"/>
    <property type="match status" value="1"/>
</dbReference>
<keyword evidence="1" id="KW-0805">Transcription regulation</keyword>
<dbReference type="EMBL" id="JXST01000058">
    <property type="protein sequence ID" value="KIU13967.1"/>
    <property type="molecule type" value="Genomic_DNA"/>
</dbReference>
<feature type="region of interest" description="Disordered" evidence="5">
    <location>
        <begin position="1"/>
        <end position="22"/>
    </location>
</feature>
<feature type="DNA-binding region" description="H-T-H motif" evidence="4">
    <location>
        <begin position="44"/>
        <end position="63"/>
    </location>
</feature>
<dbReference type="GO" id="GO:0000976">
    <property type="term" value="F:transcription cis-regulatory region binding"/>
    <property type="evidence" value="ECO:0007669"/>
    <property type="project" value="TreeGrafter"/>
</dbReference>
<dbReference type="PRINTS" id="PR00455">
    <property type="entry name" value="HTHTETR"/>
</dbReference>
<dbReference type="Pfam" id="PF00440">
    <property type="entry name" value="TetR_N"/>
    <property type="match status" value="1"/>
</dbReference>
<sequence>MDSPAPKRGRGRPTGGGNSAPQAQTQILDAAERLFIRQGFAATTMEAIALEAGYSRAVMYRHFRNRDQLLEALVVRVTLTQITQMAARLLMLHDLAEIMTESLVIVATEVRQNPILRVLSEHDEKSSVATLIVTAPNLVTLLGSMYEGLFKAQVISMRPGLQPADAAQYVLGVALSLLMDVIPGADDAAQVRRYVRVFVLPALLAEPPAAEPVFPQ</sequence>
<gene>
    <name evidence="7" type="ORF">TL10_27050</name>
</gene>
<dbReference type="InterPro" id="IPR001647">
    <property type="entry name" value="HTH_TetR"/>
</dbReference>
<evidence type="ECO:0000259" key="6">
    <source>
        <dbReference type="PROSITE" id="PS50977"/>
    </source>
</evidence>
<dbReference type="GO" id="GO:0003700">
    <property type="term" value="F:DNA-binding transcription factor activity"/>
    <property type="evidence" value="ECO:0007669"/>
    <property type="project" value="TreeGrafter"/>
</dbReference>
<dbReference type="PATRIC" id="fig|280871.6.peg.5607"/>
<accession>A0A0D1L6J1</accession>
<dbReference type="Proteomes" id="UP000032221">
    <property type="component" value="Unassembled WGS sequence"/>
</dbReference>
<dbReference type="AlphaFoldDB" id="A0A0D1L6J1"/>
<keyword evidence="3" id="KW-0804">Transcription</keyword>
<evidence type="ECO:0000313" key="7">
    <source>
        <dbReference type="EMBL" id="KIU13967.1"/>
    </source>
</evidence>
<dbReference type="PANTHER" id="PTHR30055">
    <property type="entry name" value="HTH-TYPE TRANSCRIPTIONAL REGULATOR RUTR"/>
    <property type="match status" value="1"/>
</dbReference>
<evidence type="ECO:0000256" key="5">
    <source>
        <dbReference type="SAM" id="MobiDB-lite"/>
    </source>
</evidence>
<dbReference type="PROSITE" id="PS50977">
    <property type="entry name" value="HTH_TETR_2"/>
    <property type="match status" value="1"/>
</dbReference>
<reference evidence="7 8" key="1">
    <citation type="submission" date="2015-01" db="EMBL/GenBank/DDBJ databases">
        <title>Genome sequence of Mycobacterium llatzerense and Mycobacterium immunogenum recovered from brain abscess.</title>
        <authorList>
            <person name="Greninger A.L."/>
            <person name="Langelier C."/>
            <person name="Cunningham G."/>
            <person name="Chiu C.Y."/>
            <person name="Miller S."/>
        </authorList>
    </citation>
    <scope>NUCLEOTIDE SEQUENCE [LARGE SCALE GENOMIC DNA]</scope>
    <source>
        <strain evidence="7 8">CLUC14</strain>
    </source>
</reference>
<dbReference type="Gene3D" id="1.10.357.10">
    <property type="entry name" value="Tetracycline Repressor, domain 2"/>
    <property type="match status" value="1"/>
</dbReference>
<dbReference type="InterPro" id="IPR050109">
    <property type="entry name" value="HTH-type_TetR-like_transc_reg"/>
</dbReference>
<dbReference type="STRING" id="280871.TL10_27050"/>
<proteinExistence type="predicted"/>
<feature type="domain" description="HTH tetR-type" evidence="6">
    <location>
        <begin position="21"/>
        <end position="81"/>
    </location>
</feature>
<keyword evidence="8" id="KW-1185">Reference proteome</keyword>
<evidence type="ECO:0000256" key="4">
    <source>
        <dbReference type="PROSITE-ProRule" id="PRU00335"/>
    </source>
</evidence>
<name>A0A0D1L6J1_9MYCO</name>
<protein>
    <submittedName>
        <fullName evidence="7">TetR family transcriptional regulator</fullName>
    </submittedName>
</protein>
<keyword evidence="2 4" id="KW-0238">DNA-binding</keyword>
<organism evidence="7 8">
    <name type="scientific">Mycolicibacterium llatzerense</name>
    <dbReference type="NCBI Taxonomy" id="280871"/>
    <lineage>
        <taxon>Bacteria</taxon>
        <taxon>Bacillati</taxon>
        <taxon>Actinomycetota</taxon>
        <taxon>Actinomycetes</taxon>
        <taxon>Mycobacteriales</taxon>
        <taxon>Mycobacteriaceae</taxon>
        <taxon>Mycolicibacterium</taxon>
    </lineage>
</organism>
<dbReference type="InterPro" id="IPR009057">
    <property type="entry name" value="Homeodomain-like_sf"/>
</dbReference>
<evidence type="ECO:0000256" key="3">
    <source>
        <dbReference type="ARBA" id="ARBA00023163"/>
    </source>
</evidence>
<evidence type="ECO:0000313" key="8">
    <source>
        <dbReference type="Proteomes" id="UP000032221"/>
    </source>
</evidence>
<evidence type="ECO:0000256" key="2">
    <source>
        <dbReference type="ARBA" id="ARBA00023125"/>
    </source>
</evidence>
<evidence type="ECO:0000256" key="1">
    <source>
        <dbReference type="ARBA" id="ARBA00023015"/>
    </source>
</evidence>
<comment type="caution">
    <text evidence="7">The sequence shown here is derived from an EMBL/GenBank/DDBJ whole genome shotgun (WGS) entry which is preliminary data.</text>
</comment>